<proteinExistence type="predicted"/>
<reference evidence="1" key="1">
    <citation type="submission" date="2018-05" db="EMBL/GenBank/DDBJ databases">
        <authorList>
            <person name="Lanie J.A."/>
            <person name="Ng W.-L."/>
            <person name="Kazmierczak K.M."/>
            <person name="Andrzejewski T.M."/>
            <person name="Davidsen T.M."/>
            <person name="Wayne K.J."/>
            <person name="Tettelin H."/>
            <person name="Glass J.I."/>
            <person name="Rusch D."/>
            <person name="Podicherti R."/>
            <person name="Tsui H.-C.T."/>
            <person name="Winkler M.E."/>
        </authorList>
    </citation>
    <scope>NUCLEOTIDE SEQUENCE</scope>
</reference>
<accession>A0A382J316</accession>
<protein>
    <submittedName>
        <fullName evidence="1">Uncharacterized protein</fullName>
    </submittedName>
</protein>
<sequence length="40" mass="4575">IDFIDLELSWVSSDSVADSLELQKRALVADRFRLKIPATR</sequence>
<feature type="non-terminal residue" evidence="1">
    <location>
        <position position="1"/>
    </location>
</feature>
<name>A0A382J316_9ZZZZ</name>
<dbReference type="AlphaFoldDB" id="A0A382J316"/>
<gene>
    <name evidence="1" type="ORF">METZ01_LOCUS258075</name>
</gene>
<dbReference type="EMBL" id="UINC01070794">
    <property type="protein sequence ID" value="SVC05221.1"/>
    <property type="molecule type" value="Genomic_DNA"/>
</dbReference>
<evidence type="ECO:0000313" key="1">
    <source>
        <dbReference type="EMBL" id="SVC05221.1"/>
    </source>
</evidence>
<organism evidence="1">
    <name type="scientific">marine metagenome</name>
    <dbReference type="NCBI Taxonomy" id="408172"/>
    <lineage>
        <taxon>unclassified sequences</taxon>
        <taxon>metagenomes</taxon>
        <taxon>ecological metagenomes</taxon>
    </lineage>
</organism>